<sequence>MPSIPSPYSTLSLSFLSPQTPEPLGESGTLFYRPGPSAVACRTAHKHGEILAPDREAREERNVHLRGQTLLTHARDSDPFPLPPSAEDAGEETTQEEREEGGRRGGQGCVREVAQIVADNERGTDLCPFRRASSRQSSSNPGGREGDEHETPKRSTGPCLLRSREGWPSAPHGRSCSSVCAPGHRVGNVNDLLCPSSPKHENVFSPFAPQQEALASAPSSSACGSGDVHKSQSLEDAAFQRVRLQLLSLQYTEKFDAVNTRLVDRLLQDVVKAVENFQLLMKKYKDLQSQLSREREASSLAEKARLRLRELEREQEEREEKWEWEKKEKQQTIETLRGLLAQAREQLLKTEEKLKKQEEHNKHYIRTQGVRRSPSRPRRSPAVRCLKSPRETRPPSPLAPVSRSTRQKKSRSSPSSEVEEPEETPRLRDDIRHDKQLAETLQSKVETMVRAQETGHAEATPGEREREAYWKEQLRKKEEQCRAATAQLDSLNVLYQALKRRAGSVPCRRALSVSQSRAQRRLAEETHSKKNGETTGREGGESSEAPRAAHNRGKGEREERGTQDEETSGEGEDEGEEERGKGKQTKEETEDLMEQMENEVTDLVAELQDLQVR</sequence>
<name>A0A0F7U9P6_NEOCL</name>
<feature type="compositionally biased region" description="Polar residues" evidence="2">
    <location>
        <begin position="1"/>
        <end position="19"/>
    </location>
</feature>
<feature type="compositionally biased region" description="Acidic residues" evidence="2">
    <location>
        <begin position="588"/>
        <end position="599"/>
    </location>
</feature>
<feature type="compositionally biased region" description="Basic and acidic residues" evidence="2">
    <location>
        <begin position="578"/>
        <end position="587"/>
    </location>
</feature>
<accession>A0A0F7U9P6</accession>
<reference evidence="3" key="1">
    <citation type="journal article" date="2015" name="PLoS ONE">
        <title>Comprehensive Evaluation of Toxoplasma gondii VEG and Neospora caninum LIV Genomes with Tachyzoite Stage Transcriptome and Proteome Defines Novel Transcript Features.</title>
        <authorList>
            <person name="Ramaprasad A."/>
            <person name="Mourier T."/>
            <person name="Naeem R."/>
            <person name="Malas T.B."/>
            <person name="Moussa E."/>
            <person name="Panigrahi A."/>
            <person name="Vermont S.J."/>
            <person name="Otto T.D."/>
            <person name="Wastling J."/>
            <person name="Pain A."/>
        </authorList>
    </citation>
    <scope>NUCLEOTIDE SEQUENCE</scope>
    <source>
        <strain evidence="3">Liverpool</strain>
    </source>
</reference>
<feature type="compositionally biased region" description="Basic and acidic residues" evidence="2">
    <location>
        <begin position="54"/>
        <end position="63"/>
    </location>
</feature>
<evidence type="ECO:0000256" key="1">
    <source>
        <dbReference type="SAM" id="Coils"/>
    </source>
</evidence>
<feature type="region of interest" description="Disordered" evidence="2">
    <location>
        <begin position="502"/>
        <end position="599"/>
    </location>
</feature>
<feature type="compositionally biased region" description="Basic and acidic residues" evidence="2">
    <location>
        <begin position="553"/>
        <end position="563"/>
    </location>
</feature>
<feature type="region of interest" description="Disordered" evidence="2">
    <location>
        <begin position="356"/>
        <end position="433"/>
    </location>
</feature>
<feature type="compositionally biased region" description="Acidic residues" evidence="2">
    <location>
        <begin position="564"/>
        <end position="577"/>
    </location>
</feature>
<dbReference type="EMBL" id="LN714480">
    <property type="protein sequence ID" value="CEL65751.1"/>
    <property type="molecule type" value="Genomic_DNA"/>
</dbReference>
<feature type="compositionally biased region" description="Basic and acidic residues" evidence="2">
    <location>
        <begin position="521"/>
        <end position="540"/>
    </location>
</feature>
<evidence type="ECO:0000313" key="3">
    <source>
        <dbReference type="EMBL" id="CEL65751.1"/>
    </source>
</evidence>
<feature type="region of interest" description="Disordered" evidence="2">
    <location>
        <begin position="54"/>
        <end position="110"/>
    </location>
</feature>
<feature type="compositionally biased region" description="Acidic residues" evidence="2">
    <location>
        <begin position="88"/>
        <end position="99"/>
    </location>
</feature>
<keyword evidence="1" id="KW-0175">Coiled coil</keyword>
<organism evidence="3">
    <name type="scientific">Neospora caninum (strain Liverpool)</name>
    <dbReference type="NCBI Taxonomy" id="572307"/>
    <lineage>
        <taxon>Eukaryota</taxon>
        <taxon>Sar</taxon>
        <taxon>Alveolata</taxon>
        <taxon>Apicomplexa</taxon>
        <taxon>Conoidasida</taxon>
        <taxon>Coccidia</taxon>
        <taxon>Eucoccidiorida</taxon>
        <taxon>Eimeriorina</taxon>
        <taxon>Sarcocystidae</taxon>
        <taxon>Neospora</taxon>
    </lineage>
</organism>
<proteinExistence type="predicted"/>
<feature type="coiled-coil region" evidence="1">
    <location>
        <begin position="474"/>
        <end position="501"/>
    </location>
</feature>
<feature type="region of interest" description="Disordered" evidence="2">
    <location>
        <begin position="1"/>
        <end position="28"/>
    </location>
</feature>
<feature type="compositionally biased region" description="Basic and acidic residues" evidence="2">
    <location>
        <begin position="423"/>
        <end position="433"/>
    </location>
</feature>
<evidence type="ECO:0000256" key="2">
    <source>
        <dbReference type="SAM" id="MobiDB-lite"/>
    </source>
</evidence>
<feature type="compositionally biased region" description="Basic and acidic residues" evidence="2">
    <location>
        <begin position="144"/>
        <end position="153"/>
    </location>
</feature>
<protein>
    <submittedName>
        <fullName evidence="3">AT4g32400/F8B4_100, related</fullName>
    </submittedName>
</protein>
<feature type="region of interest" description="Disordered" evidence="2">
    <location>
        <begin position="124"/>
        <end position="175"/>
    </location>
</feature>
<gene>
    <name evidence="3" type="ORF">BN1204_015840</name>
</gene>
<dbReference type="AlphaFoldDB" id="A0A0F7U9P6"/>